<organism evidence="1 2">
    <name type="scientific">Aeromicrobium marinum DSM 15272</name>
    <dbReference type="NCBI Taxonomy" id="585531"/>
    <lineage>
        <taxon>Bacteria</taxon>
        <taxon>Bacillati</taxon>
        <taxon>Actinomycetota</taxon>
        <taxon>Actinomycetes</taxon>
        <taxon>Propionibacteriales</taxon>
        <taxon>Nocardioidaceae</taxon>
        <taxon>Aeromicrobium</taxon>
    </lineage>
</organism>
<dbReference type="InterPro" id="IPR035093">
    <property type="entry name" value="RelE/ParE_toxin_dom_sf"/>
</dbReference>
<reference evidence="1" key="1">
    <citation type="submission" date="2010-08" db="EMBL/GenBank/DDBJ databases">
        <authorList>
            <person name="Muzny D."/>
            <person name="Qin X."/>
            <person name="Buhay C."/>
            <person name="Dugan-Rocha S."/>
            <person name="Ding Y."/>
            <person name="Chen G."/>
            <person name="Hawes A."/>
            <person name="Holder M."/>
            <person name="Jhangiani S."/>
            <person name="Johnson A."/>
            <person name="Khan Z."/>
            <person name="Li Z."/>
            <person name="Liu W."/>
            <person name="Liu X."/>
            <person name="Perez L."/>
            <person name="Shen H."/>
            <person name="Wang Q."/>
            <person name="Watt J."/>
            <person name="Xi L."/>
            <person name="Xin Y."/>
            <person name="Zhou J."/>
            <person name="Deng J."/>
            <person name="Jiang H."/>
            <person name="Liu Y."/>
            <person name="Qu J."/>
            <person name="Song X.-Z."/>
            <person name="Zhang L."/>
            <person name="Villasana D."/>
            <person name="Johnson A."/>
            <person name="Liu J."/>
            <person name="Liyanage D."/>
            <person name="Lorensuhewa L."/>
            <person name="Robinson T."/>
            <person name="Song A."/>
            <person name="Song B.-B."/>
            <person name="Dinh H."/>
            <person name="Thornton R."/>
            <person name="Coyle M."/>
            <person name="Francisco L."/>
            <person name="Jackson L."/>
            <person name="Javaid M."/>
            <person name="Korchina V."/>
            <person name="Kovar C."/>
            <person name="Mata R."/>
            <person name="Mathew T."/>
            <person name="Ngo R."/>
            <person name="Nguyen L."/>
            <person name="Nguyen N."/>
            <person name="Okwuonu G."/>
            <person name="Ongeri F."/>
            <person name="Pham C."/>
            <person name="Simmons D."/>
            <person name="Wilczek-Boney K."/>
            <person name="Hale W."/>
            <person name="Jakkamsetti A."/>
            <person name="Pham P."/>
            <person name="Ruth R."/>
            <person name="San Lucas F."/>
            <person name="Warren J."/>
            <person name="Zhang J."/>
            <person name="Zhao Z."/>
            <person name="Zhou C."/>
            <person name="Zhu D."/>
            <person name="Lee S."/>
            <person name="Bess C."/>
            <person name="Blankenburg K."/>
            <person name="Forbes L."/>
            <person name="Fu Q."/>
            <person name="Gubbala S."/>
            <person name="Hirani K."/>
            <person name="Jayaseelan J.C."/>
            <person name="Lara F."/>
            <person name="Munidasa M."/>
            <person name="Palculict T."/>
            <person name="Patil S."/>
            <person name="Pu L.-L."/>
            <person name="Saada N."/>
            <person name="Tang L."/>
            <person name="Weissenberger G."/>
            <person name="Zhu Y."/>
            <person name="Hemphill L."/>
            <person name="Shang Y."/>
            <person name="Youmans B."/>
            <person name="Ayvaz T."/>
            <person name="Ross M."/>
            <person name="Santibanez J."/>
            <person name="Aqrawi P."/>
            <person name="Gross S."/>
            <person name="Joshi V."/>
            <person name="Fowler G."/>
            <person name="Nazareth L."/>
            <person name="Reid J."/>
            <person name="Worley K."/>
            <person name="Petrosino J."/>
            <person name="Highlander S."/>
            <person name="Gibbs R."/>
        </authorList>
    </citation>
    <scope>NUCLEOTIDE SEQUENCE [LARGE SCALE GENOMIC DNA]</scope>
    <source>
        <strain evidence="1">DSM 15272</strain>
    </source>
</reference>
<dbReference type="eggNOG" id="COG3668">
    <property type="taxonomic scope" value="Bacteria"/>
</dbReference>
<name>E2SA67_9ACTN</name>
<comment type="caution">
    <text evidence="1">The sequence shown here is derived from an EMBL/GenBank/DDBJ whole genome shotgun (WGS) entry which is preliminary data.</text>
</comment>
<accession>E2SA67</accession>
<evidence type="ECO:0000313" key="2">
    <source>
        <dbReference type="Proteomes" id="UP000003111"/>
    </source>
</evidence>
<dbReference type="Gene3D" id="3.30.2310.20">
    <property type="entry name" value="RelE-like"/>
    <property type="match status" value="1"/>
</dbReference>
<gene>
    <name evidence="1" type="ORF">HMPREF0063_10857</name>
</gene>
<dbReference type="AlphaFoldDB" id="E2SA67"/>
<dbReference type="Proteomes" id="UP000003111">
    <property type="component" value="Unassembled WGS sequence"/>
</dbReference>
<dbReference type="EMBL" id="ACLF03000003">
    <property type="protein sequence ID" value="EFQ84141.1"/>
    <property type="molecule type" value="Genomic_DNA"/>
</dbReference>
<sequence>MKTEPHISGSAQNDIAHALEWSFETFGAAAEARYAALVAAAIAHAAQGPDGLGFKKRAELPGDVLSWHLSQSIMHSAGGRVRKPRHVLICRWVGDQLQVARLLHEVQDPALNFDPTTDWA</sequence>
<evidence type="ECO:0008006" key="3">
    <source>
        <dbReference type="Google" id="ProtNLM"/>
    </source>
</evidence>
<dbReference type="HOGENOM" id="CLU_147162_3_0_11"/>
<evidence type="ECO:0000313" key="1">
    <source>
        <dbReference type="EMBL" id="EFQ84141.1"/>
    </source>
</evidence>
<keyword evidence="2" id="KW-1185">Reference proteome</keyword>
<dbReference type="RefSeq" id="WP_007077879.1">
    <property type="nucleotide sequence ID" value="NZ_CM001024.1"/>
</dbReference>
<dbReference type="OrthoDB" id="516834at2"/>
<proteinExistence type="predicted"/>
<dbReference type="STRING" id="585531.HMPREF0063_10857"/>
<protein>
    <recommendedName>
        <fullName evidence="3">Toxin-antitoxin system, toxin component, RelE family</fullName>
    </recommendedName>
</protein>